<dbReference type="Proteomes" id="UP000323732">
    <property type="component" value="Unassembled WGS sequence"/>
</dbReference>
<dbReference type="NCBIfam" id="TIGR02937">
    <property type="entry name" value="sigma70-ECF"/>
    <property type="match status" value="1"/>
</dbReference>
<dbReference type="Gene3D" id="1.10.1740.10">
    <property type="match status" value="1"/>
</dbReference>
<dbReference type="InterPro" id="IPR000838">
    <property type="entry name" value="RNA_pol_sigma70_ECF_CS"/>
</dbReference>
<accession>A0A5D4SRH9</accession>
<dbReference type="EMBL" id="VTES01000002">
    <property type="protein sequence ID" value="TYS64854.1"/>
    <property type="molecule type" value="Genomic_DNA"/>
</dbReference>
<dbReference type="GO" id="GO:0016987">
    <property type="term" value="F:sigma factor activity"/>
    <property type="evidence" value="ECO:0007669"/>
    <property type="project" value="UniProtKB-KW"/>
</dbReference>
<dbReference type="Gene3D" id="1.10.10.10">
    <property type="entry name" value="Winged helix-like DNA-binding domain superfamily/Winged helix DNA-binding domain"/>
    <property type="match status" value="1"/>
</dbReference>
<evidence type="ECO:0000313" key="9">
    <source>
        <dbReference type="EMBL" id="TYS64854.1"/>
    </source>
</evidence>
<evidence type="ECO:0000256" key="6">
    <source>
        <dbReference type="RuleBase" id="RU000716"/>
    </source>
</evidence>
<dbReference type="Pfam" id="PF04542">
    <property type="entry name" value="Sigma70_r2"/>
    <property type="match status" value="1"/>
</dbReference>
<dbReference type="InterPro" id="IPR039425">
    <property type="entry name" value="RNA_pol_sigma-70-like"/>
</dbReference>
<dbReference type="GO" id="GO:0006950">
    <property type="term" value="P:response to stress"/>
    <property type="evidence" value="ECO:0007669"/>
    <property type="project" value="UniProtKB-ARBA"/>
</dbReference>
<comment type="caution">
    <text evidence="9">The sequence shown here is derived from an EMBL/GenBank/DDBJ whole genome shotgun (WGS) entry which is preliminary data.</text>
</comment>
<proteinExistence type="inferred from homology"/>
<evidence type="ECO:0000256" key="4">
    <source>
        <dbReference type="ARBA" id="ARBA00023125"/>
    </source>
</evidence>
<dbReference type="PANTHER" id="PTHR43133:SF60">
    <property type="entry name" value="RNA POLYMERASE SIGMA FACTOR SIGV"/>
    <property type="match status" value="1"/>
</dbReference>
<dbReference type="AlphaFoldDB" id="A0A5D4SRH9"/>
<evidence type="ECO:0000256" key="3">
    <source>
        <dbReference type="ARBA" id="ARBA00023082"/>
    </source>
</evidence>
<dbReference type="InterPro" id="IPR013249">
    <property type="entry name" value="RNA_pol_sigma70_r4_t2"/>
</dbReference>
<protein>
    <recommendedName>
        <fullName evidence="6">RNA polymerase sigma factor</fullName>
    </recommendedName>
</protein>
<dbReference type="GO" id="GO:0006352">
    <property type="term" value="P:DNA-templated transcription initiation"/>
    <property type="evidence" value="ECO:0007669"/>
    <property type="project" value="InterPro"/>
</dbReference>
<dbReference type="PROSITE" id="PS01063">
    <property type="entry name" value="SIGMA70_ECF"/>
    <property type="match status" value="1"/>
</dbReference>
<dbReference type="InterPro" id="IPR036388">
    <property type="entry name" value="WH-like_DNA-bd_sf"/>
</dbReference>
<dbReference type="InterPro" id="IPR013325">
    <property type="entry name" value="RNA_pol_sigma_r2"/>
</dbReference>
<name>A0A5D4SRH9_9BACI</name>
<dbReference type="Pfam" id="PF08281">
    <property type="entry name" value="Sigma70_r4_2"/>
    <property type="match status" value="1"/>
</dbReference>
<keyword evidence="2 6" id="KW-0805">Transcription regulation</keyword>
<gene>
    <name evidence="9" type="ORF">FZD47_05685</name>
</gene>
<dbReference type="SUPFAM" id="SSF88659">
    <property type="entry name" value="Sigma3 and sigma4 domains of RNA polymerase sigma factors"/>
    <property type="match status" value="1"/>
</dbReference>
<dbReference type="InterPro" id="IPR013324">
    <property type="entry name" value="RNA_pol_sigma_r3/r4-like"/>
</dbReference>
<dbReference type="GO" id="GO:0003677">
    <property type="term" value="F:DNA binding"/>
    <property type="evidence" value="ECO:0007669"/>
    <property type="project" value="UniProtKB-KW"/>
</dbReference>
<feature type="domain" description="RNA polymerase sigma factor 70 region 4 type 2" evidence="8">
    <location>
        <begin position="143"/>
        <end position="195"/>
    </location>
</feature>
<evidence type="ECO:0000259" key="7">
    <source>
        <dbReference type="Pfam" id="PF04542"/>
    </source>
</evidence>
<dbReference type="InterPro" id="IPR014284">
    <property type="entry name" value="RNA_pol_sigma-70_dom"/>
</dbReference>
<evidence type="ECO:0000313" key="10">
    <source>
        <dbReference type="Proteomes" id="UP000323732"/>
    </source>
</evidence>
<keyword evidence="5 6" id="KW-0804">Transcription</keyword>
<dbReference type="SUPFAM" id="SSF88946">
    <property type="entry name" value="Sigma2 domain of RNA polymerase sigma factors"/>
    <property type="match status" value="1"/>
</dbReference>
<dbReference type="PANTHER" id="PTHR43133">
    <property type="entry name" value="RNA POLYMERASE ECF-TYPE SIGMA FACTO"/>
    <property type="match status" value="1"/>
</dbReference>
<dbReference type="CDD" id="cd06171">
    <property type="entry name" value="Sigma70_r4"/>
    <property type="match status" value="1"/>
</dbReference>
<reference evidence="9 10" key="1">
    <citation type="submission" date="2019-08" db="EMBL/GenBank/DDBJ databases">
        <title>Bacillus genomes from the desert of Cuatro Cienegas, Coahuila.</title>
        <authorList>
            <person name="Olmedo-Alvarez G."/>
        </authorList>
    </citation>
    <scope>NUCLEOTIDE SEQUENCE [LARGE SCALE GENOMIC DNA]</scope>
    <source>
        <strain evidence="9 10">CH37_1T</strain>
    </source>
</reference>
<keyword evidence="3 6" id="KW-0731">Sigma factor</keyword>
<evidence type="ECO:0000256" key="2">
    <source>
        <dbReference type="ARBA" id="ARBA00023015"/>
    </source>
</evidence>
<evidence type="ECO:0000256" key="1">
    <source>
        <dbReference type="ARBA" id="ARBA00010641"/>
    </source>
</evidence>
<evidence type="ECO:0000256" key="5">
    <source>
        <dbReference type="ARBA" id="ARBA00023163"/>
    </source>
</evidence>
<feature type="domain" description="RNA polymerase sigma-70 region 2" evidence="7">
    <location>
        <begin position="48"/>
        <end position="113"/>
    </location>
</feature>
<evidence type="ECO:0000259" key="8">
    <source>
        <dbReference type="Pfam" id="PF08281"/>
    </source>
</evidence>
<comment type="similarity">
    <text evidence="1 6">Belongs to the sigma-70 factor family. ECF subfamily.</text>
</comment>
<organism evidence="9 10">
    <name type="scientific">Bacillus infantis</name>
    <dbReference type="NCBI Taxonomy" id="324767"/>
    <lineage>
        <taxon>Bacteria</taxon>
        <taxon>Bacillati</taxon>
        <taxon>Bacillota</taxon>
        <taxon>Bacilli</taxon>
        <taxon>Bacillales</taxon>
        <taxon>Bacillaceae</taxon>
        <taxon>Bacillus</taxon>
    </lineage>
</organism>
<dbReference type="InterPro" id="IPR007627">
    <property type="entry name" value="RNA_pol_sigma70_r2"/>
</dbReference>
<sequence length="213" mass="25252">MRFFYHSFRYYRRIGKKERKEREVHMEEEAFWIKQVLAGNKQAYGHIINKYKNPLYATILRMTKNPQDAQDLVQEAFIKIYNQLGKYDQKGAFSSWLYRVAVNHCMDEFRKKSSQIKQAEINEASAVNTKHPEVILLKKEKNRQVEKLISTLPEDERIIILLRYANELPYEEIAETTGMPLSMVRNKLHRAKKKMRETVKKQGGYYNELSNGG</sequence>
<keyword evidence="4 6" id="KW-0238">DNA-binding</keyword>